<proteinExistence type="predicted"/>
<keyword evidence="3" id="KW-1185">Reference proteome</keyword>
<accession>M2AHE7</accession>
<reference evidence="2" key="1">
    <citation type="submission" date="2012-11" db="EMBL/GenBank/DDBJ databases">
        <title>Permanent draft genomes of Rhodopirellula europaea strain SH398 and 6C.</title>
        <authorList>
            <person name="Richter M."/>
            <person name="Richter-Heitmann T."/>
            <person name="Frank C."/>
            <person name="Harder J."/>
            <person name="Glockner F.O."/>
        </authorList>
    </citation>
    <scope>NUCLEOTIDE SEQUENCE</scope>
    <source>
        <strain evidence="2">6C</strain>
    </source>
</reference>
<keyword evidence="1" id="KW-0812">Transmembrane</keyword>
<evidence type="ECO:0000313" key="2">
    <source>
        <dbReference type="EMBL" id="EMB16535.1"/>
    </source>
</evidence>
<keyword evidence="1" id="KW-1133">Transmembrane helix</keyword>
<dbReference type="PATRIC" id="fig|1263867.3.peg.3100"/>
<evidence type="ECO:0000313" key="3">
    <source>
        <dbReference type="Proteomes" id="UP000011529"/>
    </source>
</evidence>
<organism evidence="2 3">
    <name type="scientific">Rhodopirellula europaea 6C</name>
    <dbReference type="NCBI Taxonomy" id="1263867"/>
    <lineage>
        <taxon>Bacteria</taxon>
        <taxon>Pseudomonadati</taxon>
        <taxon>Planctomycetota</taxon>
        <taxon>Planctomycetia</taxon>
        <taxon>Pirellulales</taxon>
        <taxon>Pirellulaceae</taxon>
        <taxon>Rhodopirellula</taxon>
    </lineage>
</organism>
<dbReference type="EMBL" id="ANMO01000120">
    <property type="protein sequence ID" value="EMB16535.1"/>
    <property type="molecule type" value="Genomic_DNA"/>
</dbReference>
<dbReference type="AlphaFoldDB" id="M2AHE7"/>
<sequence length="49" mass="5732">MNVKSDRCIGLGVAFFITFLIRIRWDLHHSWWGTAAPVGFDAWLREHGF</sequence>
<keyword evidence="1" id="KW-0472">Membrane</keyword>
<gene>
    <name evidence="2" type="ORF">RE6C_02900</name>
</gene>
<name>M2AHE7_9BACT</name>
<reference evidence="2" key="2">
    <citation type="journal article" date="2013" name="Mar. Genomics">
        <title>Expression of sulfatases in Rhodopirellula baltica and the diversity of sulfatases in the genus Rhodopirellula.</title>
        <authorList>
            <person name="Wegner C.E."/>
            <person name="Richter-Heitmann T."/>
            <person name="Klindworth A."/>
            <person name="Klockow C."/>
            <person name="Richter M."/>
            <person name="Achstetter T."/>
            <person name="Glockner F.O."/>
            <person name="Harder J."/>
        </authorList>
    </citation>
    <scope>NUCLEOTIDE SEQUENCE [LARGE SCALE GENOMIC DNA]</scope>
    <source>
        <strain evidence="2">6C</strain>
    </source>
</reference>
<protein>
    <submittedName>
        <fullName evidence="2">Uncharacterized protein</fullName>
    </submittedName>
</protein>
<evidence type="ECO:0000256" key="1">
    <source>
        <dbReference type="SAM" id="Phobius"/>
    </source>
</evidence>
<feature type="transmembrane region" description="Helical" evidence="1">
    <location>
        <begin position="7"/>
        <end position="25"/>
    </location>
</feature>
<comment type="caution">
    <text evidence="2">The sequence shown here is derived from an EMBL/GenBank/DDBJ whole genome shotgun (WGS) entry which is preliminary data.</text>
</comment>
<dbReference type="Proteomes" id="UP000011529">
    <property type="component" value="Unassembled WGS sequence"/>
</dbReference>